<comment type="caution">
    <text evidence="2">The sequence shown here is derived from an EMBL/GenBank/DDBJ whole genome shotgun (WGS) entry which is preliminary data.</text>
</comment>
<dbReference type="Proteomes" id="UP000178797">
    <property type="component" value="Unassembled WGS sequence"/>
</dbReference>
<dbReference type="GO" id="GO:0005507">
    <property type="term" value="F:copper ion binding"/>
    <property type="evidence" value="ECO:0007669"/>
    <property type="project" value="TreeGrafter"/>
</dbReference>
<dbReference type="AlphaFoldDB" id="A0A1F7RTL7"/>
<reference evidence="2 3" key="1">
    <citation type="journal article" date="2016" name="Nat. Commun.">
        <title>Thousands of microbial genomes shed light on interconnected biogeochemical processes in an aquifer system.</title>
        <authorList>
            <person name="Anantharaman K."/>
            <person name="Brown C.T."/>
            <person name="Hug L.A."/>
            <person name="Sharon I."/>
            <person name="Castelle C.J."/>
            <person name="Probst A.J."/>
            <person name="Thomas B.C."/>
            <person name="Singh A."/>
            <person name="Wilkins M.J."/>
            <person name="Karaoz U."/>
            <person name="Brodie E.L."/>
            <person name="Williams K.H."/>
            <person name="Hubbard S.S."/>
            <person name="Banfield J.F."/>
        </authorList>
    </citation>
    <scope>NUCLEOTIDE SEQUENCE [LARGE SCALE GENOMIC DNA]</scope>
</reference>
<protein>
    <recommendedName>
        <fullName evidence="4">Cytochrome C biogenesis protein CcdA</fullName>
    </recommendedName>
</protein>
<evidence type="ECO:0000256" key="1">
    <source>
        <dbReference type="ARBA" id="ARBA00010169"/>
    </source>
</evidence>
<accession>A0A1F7RTL7</accession>
<comment type="similarity">
    <text evidence="1">Belongs to the CutA family.</text>
</comment>
<dbReference type="InterPro" id="IPR004323">
    <property type="entry name" value="Ion_tolerance_CutA"/>
</dbReference>
<evidence type="ECO:0000313" key="2">
    <source>
        <dbReference type="EMBL" id="OGL44710.1"/>
    </source>
</evidence>
<dbReference type="PANTHER" id="PTHR23419:SF8">
    <property type="entry name" value="FI09726P"/>
    <property type="match status" value="1"/>
</dbReference>
<sequence length="111" mass="12519">MDKNDFILVITTVSSESEAKKLGQALIENKLAACVNILPSITSIFRWEGKISAETELIIIAKSHQKLFPMIKEMILSIHSYDVPEIISLPISSGSEEYLKWIEQELQDILT</sequence>
<dbReference type="SUPFAM" id="SSF54913">
    <property type="entry name" value="GlnB-like"/>
    <property type="match status" value="1"/>
</dbReference>
<dbReference type="GO" id="GO:0010038">
    <property type="term" value="P:response to metal ion"/>
    <property type="evidence" value="ECO:0007669"/>
    <property type="project" value="InterPro"/>
</dbReference>
<dbReference type="InterPro" id="IPR011322">
    <property type="entry name" value="N-reg_PII-like_a/b"/>
</dbReference>
<dbReference type="Gene3D" id="3.30.70.120">
    <property type="match status" value="1"/>
</dbReference>
<name>A0A1F7RTL7_9BACT</name>
<dbReference type="InterPro" id="IPR015867">
    <property type="entry name" value="N-reg_PII/ATP_PRibTrfase_C"/>
</dbReference>
<proteinExistence type="inferred from homology"/>
<dbReference type="PANTHER" id="PTHR23419">
    <property type="entry name" value="DIVALENT CATION TOLERANCE CUTA-RELATED"/>
    <property type="match status" value="1"/>
</dbReference>
<dbReference type="Pfam" id="PF03091">
    <property type="entry name" value="CutA1"/>
    <property type="match status" value="1"/>
</dbReference>
<evidence type="ECO:0008006" key="4">
    <source>
        <dbReference type="Google" id="ProtNLM"/>
    </source>
</evidence>
<organism evidence="2 3">
    <name type="scientific">Candidatus Schekmanbacteria bacterium RBG_16_38_10</name>
    <dbReference type="NCBI Taxonomy" id="1817879"/>
    <lineage>
        <taxon>Bacteria</taxon>
        <taxon>Candidatus Schekmaniibacteriota</taxon>
    </lineage>
</organism>
<gene>
    <name evidence="2" type="ORF">A2W05_03490</name>
</gene>
<dbReference type="EMBL" id="MGDE01000169">
    <property type="protein sequence ID" value="OGL44710.1"/>
    <property type="molecule type" value="Genomic_DNA"/>
</dbReference>
<evidence type="ECO:0000313" key="3">
    <source>
        <dbReference type="Proteomes" id="UP000178797"/>
    </source>
</evidence>